<dbReference type="EMBL" id="CAOQHR010000008">
    <property type="protein sequence ID" value="CAI6338125.1"/>
    <property type="molecule type" value="Genomic_DNA"/>
</dbReference>
<proteinExistence type="predicted"/>
<dbReference type="AlphaFoldDB" id="A0A9W4ULE9"/>
<gene>
    <name evidence="1" type="ORF">PDIGIT_LOCUS11249</name>
</gene>
<reference evidence="1" key="1">
    <citation type="submission" date="2023-01" db="EMBL/GenBank/DDBJ databases">
        <authorList>
            <person name="Van Ghelder C."/>
            <person name="Rancurel C."/>
        </authorList>
    </citation>
    <scope>NUCLEOTIDE SEQUENCE</scope>
    <source>
        <strain evidence="1">CNCM I-4278</strain>
    </source>
</reference>
<evidence type="ECO:0000313" key="1">
    <source>
        <dbReference type="EMBL" id="CAI6338125.1"/>
    </source>
</evidence>
<organism evidence="1 2">
    <name type="scientific">Periconia digitata</name>
    <dbReference type="NCBI Taxonomy" id="1303443"/>
    <lineage>
        <taxon>Eukaryota</taxon>
        <taxon>Fungi</taxon>
        <taxon>Dikarya</taxon>
        <taxon>Ascomycota</taxon>
        <taxon>Pezizomycotina</taxon>
        <taxon>Dothideomycetes</taxon>
        <taxon>Pleosporomycetidae</taxon>
        <taxon>Pleosporales</taxon>
        <taxon>Massarineae</taxon>
        <taxon>Periconiaceae</taxon>
        <taxon>Periconia</taxon>
    </lineage>
</organism>
<sequence>MCSYIQGRCTQLSIISPCCVPLQRAEMSSRLLGPGIGAGGLEKQEDVVARAGLRSVSGRDDGGLRSLRVA</sequence>
<evidence type="ECO:0000313" key="2">
    <source>
        <dbReference type="Proteomes" id="UP001152607"/>
    </source>
</evidence>
<comment type="caution">
    <text evidence="1">The sequence shown here is derived from an EMBL/GenBank/DDBJ whole genome shotgun (WGS) entry which is preliminary data.</text>
</comment>
<accession>A0A9W4ULE9</accession>
<name>A0A9W4ULE9_9PLEO</name>
<keyword evidence="2" id="KW-1185">Reference proteome</keyword>
<dbReference type="OrthoDB" id="10447691at2759"/>
<protein>
    <submittedName>
        <fullName evidence="1">Uncharacterized protein</fullName>
    </submittedName>
</protein>
<dbReference type="Proteomes" id="UP001152607">
    <property type="component" value="Unassembled WGS sequence"/>
</dbReference>